<protein>
    <submittedName>
        <fullName evidence="2">Uncharacterized protein</fullName>
    </submittedName>
</protein>
<reference evidence="2 3" key="1">
    <citation type="submission" date="2024-06" db="EMBL/GenBank/DDBJ databases">
        <title>Chitinophaga defluvii sp. nov., isolated from municipal sewage.</title>
        <authorList>
            <person name="Zhang L."/>
        </authorList>
    </citation>
    <scope>NUCLEOTIDE SEQUENCE [LARGE SCALE GENOMIC DNA]</scope>
    <source>
        <strain evidence="2 3">H8</strain>
    </source>
</reference>
<proteinExistence type="predicted"/>
<evidence type="ECO:0000313" key="3">
    <source>
        <dbReference type="Proteomes" id="UP001549749"/>
    </source>
</evidence>
<feature type="transmembrane region" description="Helical" evidence="1">
    <location>
        <begin position="6"/>
        <end position="25"/>
    </location>
</feature>
<keyword evidence="3" id="KW-1185">Reference proteome</keyword>
<sequence length="192" mass="22470">METTIIVALLGTITTLITAVLVAWTTRKQAVTIEKLKSRLEQESREVNKVIAWLFDLDTDTIHQYRLSAREFLWAVQYAKDQLRNIAATYHLRFPEERTQQLLEIRKILITKYADTRYDLDKTYYTSHKAHQVKGALLHIIQHLLSPIEGIETYHIQESFMQITGWQQQLREGIEMDIQQLCSGIRNKVNSN</sequence>
<evidence type="ECO:0000256" key="1">
    <source>
        <dbReference type="SAM" id="Phobius"/>
    </source>
</evidence>
<accession>A0ABV2TAX3</accession>
<dbReference type="Proteomes" id="UP001549749">
    <property type="component" value="Unassembled WGS sequence"/>
</dbReference>
<dbReference type="RefSeq" id="WP_354662743.1">
    <property type="nucleotide sequence ID" value="NZ_JBEXAC010000002.1"/>
</dbReference>
<organism evidence="2 3">
    <name type="scientific">Chitinophaga defluvii</name>
    <dbReference type="NCBI Taxonomy" id="3163343"/>
    <lineage>
        <taxon>Bacteria</taxon>
        <taxon>Pseudomonadati</taxon>
        <taxon>Bacteroidota</taxon>
        <taxon>Chitinophagia</taxon>
        <taxon>Chitinophagales</taxon>
        <taxon>Chitinophagaceae</taxon>
        <taxon>Chitinophaga</taxon>
    </lineage>
</organism>
<gene>
    <name evidence="2" type="ORF">ABR189_22520</name>
</gene>
<name>A0ABV2TAX3_9BACT</name>
<keyword evidence="1" id="KW-0812">Transmembrane</keyword>
<evidence type="ECO:0000313" key="2">
    <source>
        <dbReference type="EMBL" id="MET7000183.1"/>
    </source>
</evidence>
<keyword evidence="1" id="KW-1133">Transmembrane helix</keyword>
<keyword evidence="1" id="KW-0472">Membrane</keyword>
<dbReference type="EMBL" id="JBEXAC010000002">
    <property type="protein sequence ID" value="MET7000183.1"/>
    <property type="molecule type" value="Genomic_DNA"/>
</dbReference>
<comment type="caution">
    <text evidence="2">The sequence shown here is derived from an EMBL/GenBank/DDBJ whole genome shotgun (WGS) entry which is preliminary data.</text>
</comment>